<protein>
    <submittedName>
        <fullName evidence="2">Uncharacterized protein</fullName>
    </submittedName>
</protein>
<comment type="caution">
    <text evidence="2">The sequence shown here is derived from an EMBL/GenBank/DDBJ whole genome shotgun (WGS) entry which is preliminary data.</text>
</comment>
<evidence type="ECO:0000313" key="3">
    <source>
        <dbReference type="Proteomes" id="UP000572680"/>
    </source>
</evidence>
<reference evidence="2 3" key="1">
    <citation type="submission" date="2020-08" db="EMBL/GenBank/DDBJ databases">
        <title>Genomic Encyclopedia of Type Strains, Phase IV (KMG-IV): sequencing the most valuable type-strain genomes for metagenomic binning, comparative biology and taxonomic classification.</title>
        <authorList>
            <person name="Goeker M."/>
        </authorList>
    </citation>
    <scope>NUCLEOTIDE SEQUENCE [LARGE SCALE GENOMIC DNA]</scope>
    <source>
        <strain evidence="2 3">DSM 44197</strain>
    </source>
</reference>
<dbReference type="RefSeq" id="WP_182847514.1">
    <property type="nucleotide sequence ID" value="NZ_JACJIA010000012.1"/>
</dbReference>
<evidence type="ECO:0000313" key="2">
    <source>
        <dbReference type="EMBL" id="MBA8955519.1"/>
    </source>
</evidence>
<organism evidence="2 3">
    <name type="scientific">Actinomadura namibiensis</name>
    <dbReference type="NCBI Taxonomy" id="182080"/>
    <lineage>
        <taxon>Bacteria</taxon>
        <taxon>Bacillati</taxon>
        <taxon>Actinomycetota</taxon>
        <taxon>Actinomycetes</taxon>
        <taxon>Streptosporangiales</taxon>
        <taxon>Thermomonosporaceae</taxon>
        <taxon>Actinomadura</taxon>
    </lineage>
</organism>
<feature type="region of interest" description="Disordered" evidence="1">
    <location>
        <begin position="1"/>
        <end position="27"/>
    </location>
</feature>
<sequence length="192" mass="20520">MSVPRDPLETTRPDPVEAPEERRSRLRPGDRRLLQLAALGVLAPALLAVQWTDETHNAARLVPPERPTVVPRGGTGDLAGARWRVVQRLAGTRPPPGGAPDTAEVRFVLAVEAGDPAAARTATGFGTRYEFHDGAGHTWSATGLAAPARPGVPLRVTVRAVVPRPTLRSLTLEVQRREATAKGPLPSLRFAP</sequence>
<proteinExistence type="predicted"/>
<dbReference type="Proteomes" id="UP000572680">
    <property type="component" value="Unassembled WGS sequence"/>
</dbReference>
<dbReference type="AlphaFoldDB" id="A0A7W3LWD5"/>
<gene>
    <name evidence="2" type="ORF">HNR61_007195</name>
</gene>
<evidence type="ECO:0000256" key="1">
    <source>
        <dbReference type="SAM" id="MobiDB-lite"/>
    </source>
</evidence>
<accession>A0A7W3LWD5</accession>
<keyword evidence="3" id="KW-1185">Reference proteome</keyword>
<name>A0A7W3LWD5_ACTNM</name>
<dbReference type="EMBL" id="JACJIA010000012">
    <property type="protein sequence ID" value="MBA8955519.1"/>
    <property type="molecule type" value="Genomic_DNA"/>
</dbReference>